<dbReference type="Pfam" id="PF07589">
    <property type="entry name" value="PEP-CTERM"/>
    <property type="match status" value="1"/>
</dbReference>
<feature type="signal peptide" evidence="1">
    <location>
        <begin position="1"/>
        <end position="23"/>
    </location>
</feature>
<reference evidence="3 4" key="1">
    <citation type="submission" date="2024-04" db="EMBL/GenBank/DDBJ databases">
        <title>Novel species of the genus Ideonella isolated from streams.</title>
        <authorList>
            <person name="Lu H."/>
        </authorList>
    </citation>
    <scope>NUCLEOTIDE SEQUENCE [LARGE SCALE GENOMIC DNA]</scope>
    <source>
        <strain evidence="3 4">DXS22W</strain>
    </source>
</reference>
<evidence type="ECO:0000259" key="2">
    <source>
        <dbReference type="Pfam" id="PF07589"/>
    </source>
</evidence>
<organism evidence="3 4">
    <name type="scientific">Pseudaquabacterium inlustre</name>
    <dbReference type="NCBI Taxonomy" id="2984192"/>
    <lineage>
        <taxon>Bacteria</taxon>
        <taxon>Pseudomonadati</taxon>
        <taxon>Pseudomonadota</taxon>
        <taxon>Betaproteobacteria</taxon>
        <taxon>Burkholderiales</taxon>
        <taxon>Sphaerotilaceae</taxon>
        <taxon>Pseudaquabacterium</taxon>
    </lineage>
</organism>
<name>A0ABU9CDB4_9BURK</name>
<feature type="domain" description="Ice-binding protein C-terminal" evidence="2">
    <location>
        <begin position="196"/>
        <end position="221"/>
    </location>
</feature>
<gene>
    <name evidence="3" type="ORF">AACH10_01395</name>
</gene>
<dbReference type="NCBIfam" id="TIGR02595">
    <property type="entry name" value="PEP_CTERM"/>
    <property type="match status" value="1"/>
</dbReference>
<keyword evidence="4" id="KW-1185">Reference proteome</keyword>
<keyword evidence="1" id="KW-0732">Signal</keyword>
<evidence type="ECO:0000313" key="3">
    <source>
        <dbReference type="EMBL" id="MEK8048886.1"/>
    </source>
</evidence>
<feature type="chain" id="PRO_5045727367" evidence="1">
    <location>
        <begin position="24"/>
        <end position="234"/>
    </location>
</feature>
<comment type="caution">
    <text evidence="3">The sequence shown here is derived from an EMBL/GenBank/DDBJ whole genome shotgun (WGS) entry which is preliminary data.</text>
</comment>
<proteinExistence type="predicted"/>
<evidence type="ECO:0000256" key="1">
    <source>
        <dbReference type="SAM" id="SignalP"/>
    </source>
</evidence>
<sequence length="234" mass="24103">MHPITRAALALGVLLAAAGPVLAARPGPYNTGVDNAGAPLASYAVDPHYQIVSPSVFGPGYAFHDADGAPLGGPPAGAWLTDGLAGASSWITPSAALYITDAPDGSTDRITYRTTFDLSAYSAPAWQIVGRWAADDGGVAIRLNGMALSGFTVPDATGWQAFTITQGILPGVNVLEFDTLSTQSPTGLRVEMLTSAVPEPATGLLWLAGLGCAGWLRARRRVSIDATSPTEDRA</sequence>
<dbReference type="RefSeq" id="WP_341408559.1">
    <property type="nucleotide sequence ID" value="NZ_JBBUTH010000001.1"/>
</dbReference>
<dbReference type="Proteomes" id="UP001365405">
    <property type="component" value="Unassembled WGS sequence"/>
</dbReference>
<accession>A0ABU9CDB4</accession>
<dbReference type="InterPro" id="IPR013424">
    <property type="entry name" value="Ice-binding_C"/>
</dbReference>
<dbReference type="EMBL" id="JBBUTH010000001">
    <property type="protein sequence ID" value="MEK8048886.1"/>
    <property type="molecule type" value="Genomic_DNA"/>
</dbReference>
<evidence type="ECO:0000313" key="4">
    <source>
        <dbReference type="Proteomes" id="UP001365405"/>
    </source>
</evidence>
<protein>
    <submittedName>
        <fullName evidence="3">PEP-CTERM sorting domain-containing protein</fullName>
    </submittedName>
</protein>